<organism evidence="1 2">
    <name type="scientific">Sphingomonas daechungensis</name>
    <dbReference type="NCBI Taxonomy" id="1176646"/>
    <lineage>
        <taxon>Bacteria</taxon>
        <taxon>Pseudomonadati</taxon>
        <taxon>Pseudomonadota</taxon>
        <taxon>Alphaproteobacteria</taxon>
        <taxon>Sphingomonadales</taxon>
        <taxon>Sphingomonadaceae</taxon>
        <taxon>Sphingomonas</taxon>
    </lineage>
</organism>
<dbReference type="Proteomes" id="UP000516134">
    <property type="component" value="Chromosome"/>
</dbReference>
<evidence type="ECO:0000313" key="1">
    <source>
        <dbReference type="EMBL" id="QNP42339.1"/>
    </source>
</evidence>
<reference evidence="1 2" key="1">
    <citation type="submission" date="2020-08" db="EMBL/GenBank/DDBJ databases">
        <title>Genome sequence of Sphingomonas daechungensis KACC 18115T.</title>
        <authorList>
            <person name="Hyun D.-W."/>
            <person name="Bae J.-W."/>
        </authorList>
    </citation>
    <scope>NUCLEOTIDE SEQUENCE [LARGE SCALE GENOMIC DNA]</scope>
    <source>
        <strain evidence="1 2">KACC 18115</strain>
    </source>
</reference>
<accession>A0ABX6SYG2</accession>
<name>A0ABX6SYG2_9SPHN</name>
<keyword evidence="2" id="KW-1185">Reference proteome</keyword>
<evidence type="ECO:0000313" key="2">
    <source>
        <dbReference type="Proteomes" id="UP000516134"/>
    </source>
</evidence>
<gene>
    <name evidence="1" type="ORF">H9L15_08305</name>
</gene>
<proteinExistence type="predicted"/>
<sequence>MAGACPGYPGWRIEWYESDLRQGLELIDKSGRKTDLHLSEVVAHGAFNNLLGAPVEWRGPSTKAPDTLIVRMGVDQEEEGRPQISRLAVVRLSPTPCIIGVVEPSSAQNAKARAIADGTKRDCLTE</sequence>
<protein>
    <submittedName>
        <fullName evidence="1">Uncharacterized protein</fullName>
    </submittedName>
</protein>
<dbReference type="EMBL" id="CP060780">
    <property type="protein sequence ID" value="QNP42339.1"/>
    <property type="molecule type" value="Genomic_DNA"/>
</dbReference>
<dbReference type="RefSeq" id="WP_187713772.1">
    <property type="nucleotide sequence ID" value="NZ_CP060780.1"/>
</dbReference>